<protein>
    <submittedName>
        <fullName evidence="1">Uncharacterized protein</fullName>
    </submittedName>
</protein>
<dbReference type="EMBL" id="AP019376">
    <property type="protein sequence ID" value="BBH91555.1"/>
    <property type="molecule type" value="Genomic_DNA"/>
</dbReference>
<organism evidence="1">
    <name type="scientific">Thermosporothrix sp. COM3</name>
    <dbReference type="NCBI Taxonomy" id="2490863"/>
    <lineage>
        <taxon>Bacteria</taxon>
        <taxon>Bacillati</taxon>
        <taxon>Chloroflexota</taxon>
        <taxon>Ktedonobacteria</taxon>
        <taxon>Ktedonobacterales</taxon>
        <taxon>Thermosporotrichaceae</taxon>
        <taxon>Thermosporothrix</taxon>
    </lineage>
</organism>
<accession>A0A455SZK3</accession>
<reference evidence="1" key="1">
    <citation type="submission" date="2018-12" db="EMBL/GenBank/DDBJ databases">
        <title>Novel natural products biosynthetic potential of the class Ktedonobacteria.</title>
        <authorList>
            <person name="Zheng Y."/>
            <person name="Saitou A."/>
            <person name="Wang C.M."/>
            <person name="Toyoda A."/>
            <person name="Minakuchi Y."/>
            <person name="Sekiguchi Y."/>
            <person name="Ueda K."/>
            <person name="Takano H."/>
            <person name="Sakai Y."/>
            <person name="Yokota A."/>
            <person name="Yabe S."/>
        </authorList>
    </citation>
    <scope>NUCLEOTIDE SEQUENCE</scope>
    <source>
        <strain evidence="1">COM3</strain>
    </source>
</reference>
<sequence>MCTSIGGILLFLNKSDVKKMEAGGKSAVWLHIPPASLESVGKYVRISKL</sequence>
<dbReference type="AlphaFoldDB" id="A0A455SZK3"/>
<name>A0A455SZK3_9CHLR</name>
<evidence type="ECO:0000313" key="1">
    <source>
        <dbReference type="EMBL" id="BBH91555.1"/>
    </source>
</evidence>
<gene>
    <name evidence="1" type="ORF">KTC_63060</name>
</gene>
<proteinExistence type="predicted"/>